<evidence type="ECO:0000256" key="3">
    <source>
        <dbReference type="ARBA" id="ARBA00022603"/>
    </source>
</evidence>
<protein>
    <recommendedName>
        <fullName evidence="2">site-specific DNA-methyltransferase (adenine-specific)</fullName>
        <ecNumber evidence="2">2.1.1.72</ecNumber>
    </recommendedName>
</protein>
<dbReference type="Pfam" id="PF07669">
    <property type="entry name" value="Eco57I"/>
    <property type="match status" value="1"/>
</dbReference>
<dbReference type="PANTHER" id="PTHR33841:SF5">
    <property type="entry name" value="DNA METHYLASE (MODIFICATION METHYLASE) (METHYLTRANSFERASE)-RELATED"/>
    <property type="match status" value="1"/>
</dbReference>
<dbReference type="InterPro" id="IPR029063">
    <property type="entry name" value="SAM-dependent_MTases_sf"/>
</dbReference>
<dbReference type="InterPro" id="IPR011639">
    <property type="entry name" value="MethylTrfase_TaqI-like_dom"/>
</dbReference>
<dbReference type="PANTHER" id="PTHR33841">
    <property type="entry name" value="DNA METHYLTRANSFERASE YEEA-RELATED"/>
    <property type="match status" value="1"/>
</dbReference>
<evidence type="ECO:0000256" key="6">
    <source>
        <dbReference type="ARBA" id="ARBA00022747"/>
    </source>
</evidence>
<dbReference type="EC" id="2.1.1.72" evidence="2"/>
<keyword evidence="4" id="KW-0808">Transferase</keyword>
<accession>A0ABV4BCN8</accession>
<keyword evidence="10" id="KW-1185">Reference proteome</keyword>
<dbReference type="PRINTS" id="PR00507">
    <property type="entry name" value="N12N6MTFRASE"/>
</dbReference>
<keyword evidence="5" id="KW-0949">S-adenosyl-L-methionine</keyword>
<dbReference type="GO" id="GO:0032259">
    <property type="term" value="P:methylation"/>
    <property type="evidence" value="ECO:0007669"/>
    <property type="project" value="UniProtKB-KW"/>
</dbReference>
<sequence>MQSAVEQKRLQLSKSTEARTKSLLGQFFTPEKTAAFMASLFPDANGVCRLLDAGAGIGSLSAAFLDRWRGGGFHFRRVEVDAFELDRTLVSHLSQTLDTYSHRGDFVGNIHKEDFIHAAVDSLSGDLFSRPLDPYTHAILNPPYKKINSHSAHRLALRRVGIETVNLYSAFVALAAAHTAPGGQIVAIIPRSFCNGPYYRRFRDFILERTAIRHMHLFESRSRAFRDDDVLQENIIIRLERGGQQGPVMITTSTDDSFADLTSHEHPFERIVFPHDPERFIHVPTSPDKNAIELSRAIRYTLAELGIKVSTGPIVDFRLKTHLRDRPGSNTVPLLYPGHFTSSGTTWPIDDMKKPNAIENNPDTEKWLYPNGFYCVVRRFSSKEEKRRIVASVVEPSVFGAAPMLGFENHLNVFHENKRGLPEPLARGLAVFLNTTAVDEHFRRFNGHTQVNATDLKLMRFPSRSALVRLGTWAMQQGVLTQDEIDAQLRTLTE</sequence>
<reference evidence="9 10" key="1">
    <citation type="submission" date="2024-05" db="EMBL/GenBank/DDBJ databases">
        <title>Genome Sequence and Characterization of the New Strain Purple Sulfur Bacterium of Genus Thioalkalicoccus.</title>
        <authorList>
            <person name="Bryantseva I.A."/>
            <person name="Kyndt J.A."/>
            <person name="Imhoff J.F."/>
        </authorList>
    </citation>
    <scope>NUCLEOTIDE SEQUENCE [LARGE SCALE GENOMIC DNA]</scope>
    <source>
        <strain evidence="9 10">Um2</strain>
    </source>
</reference>
<evidence type="ECO:0000256" key="4">
    <source>
        <dbReference type="ARBA" id="ARBA00022679"/>
    </source>
</evidence>
<evidence type="ECO:0000259" key="8">
    <source>
        <dbReference type="Pfam" id="PF07669"/>
    </source>
</evidence>
<evidence type="ECO:0000256" key="2">
    <source>
        <dbReference type="ARBA" id="ARBA00011900"/>
    </source>
</evidence>
<gene>
    <name evidence="9" type="ORF">ABC977_07590</name>
</gene>
<dbReference type="RefSeq" id="WP_369666661.1">
    <property type="nucleotide sequence ID" value="NZ_JBDKXB010000007.1"/>
</dbReference>
<comment type="similarity">
    <text evidence="1">Belongs to the N(4)/N(6)-methyltransferase family.</text>
</comment>
<proteinExistence type="inferred from homology"/>
<dbReference type="Proteomes" id="UP001564408">
    <property type="component" value="Unassembled WGS sequence"/>
</dbReference>
<evidence type="ECO:0000256" key="5">
    <source>
        <dbReference type="ARBA" id="ARBA00022691"/>
    </source>
</evidence>
<evidence type="ECO:0000313" key="9">
    <source>
        <dbReference type="EMBL" id="MEY6432272.1"/>
    </source>
</evidence>
<evidence type="ECO:0000256" key="7">
    <source>
        <dbReference type="ARBA" id="ARBA00047942"/>
    </source>
</evidence>
<comment type="catalytic activity">
    <reaction evidence="7">
        <text>a 2'-deoxyadenosine in DNA + S-adenosyl-L-methionine = an N(6)-methyl-2'-deoxyadenosine in DNA + S-adenosyl-L-homocysteine + H(+)</text>
        <dbReference type="Rhea" id="RHEA:15197"/>
        <dbReference type="Rhea" id="RHEA-COMP:12418"/>
        <dbReference type="Rhea" id="RHEA-COMP:12419"/>
        <dbReference type="ChEBI" id="CHEBI:15378"/>
        <dbReference type="ChEBI" id="CHEBI:57856"/>
        <dbReference type="ChEBI" id="CHEBI:59789"/>
        <dbReference type="ChEBI" id="CHEBI:90615"/>
        <dbReference type="ChEBI" id="CHEBI:90616"/>
        <dbReference type="EC" id="2.1.1.72"/>
    </reaction>
</comment>
<name>A0ABV4BCN8_9GAMM</name>
<dbReference type="SUPFAM" id="SSF53335">
    <property type="entry name" value="S-adenosyl-L-methionine-dependent methyltransferases"/>
    <property type="match status" value="1"/>
</dbReference>
<evidence type="ECO:0000256" key="1">
    <source>
        <dbReference type="ARBA" id="ARBA00006594"/>
    </source>
</evidence>
<evidence type="ECO:0000313" key="10">
    <source>
        <dbReference type="Proteomes" id="UP001564408"/>
    </source>
</evidence>
<dbReference type="Gene3D" id="3.40.50.150">
    <property type="entry name" value="Vaccinia Virus protein VP39"/>
    <property type="match status" value="1"/>
</dbReference>
<organism evidence="9 10">
    <name type="scientific">Thioalkalicoccus limnaeus</name>
    <dbReference type="NCBI Taxonomy" id="120681"/>
    <lineage>
        <taxon>Bacteria</taxon>
        <taxon>Pseudomonadati</taxon>
        <taxon>Pseudomonadota</taxon>
        <taxon>Gammaproteobacteria</taxon>
        <taxon>Chromatiales</taxon>
        <taxon>Chromatiaceae</taxon>
        <taxon>Thioalkalicoccus</taxon>
    </lineage>
</organism>
<dbReference type="InterPro" id="IPR050953">
    <property type="entry name" value="N4_N6_ade-DNA_methylase"/>
</dbReference>
<comment type="caution">
    <text evidence="9">The sequence shown here is derived from an EMBL/GenBank/DDBJ whole genome shotgun (WGS) entry which is preliminary data.</text>
</comment>
<dbReference type="EMBL" id="JBDKXB010000007">
    <property type="protein sequence ID" value="MEY6432272.1"/>
    <property type="molecule type" value="Genomic_DNA"/>
</dbReference>
<keyword evidence="6" id="KW-0680">Restriction system</keyword>
<feature type="domain" description="Type II methyltransferase M.TaqI-like" evidence="8">
    <location>
        <begin position="140"/>
        <end position="222"/>
    </location>
</feature>
<dbReference type="GO" id="GO:0008168">
    <property type="term" value="F:methyltransferase activity"/>
    <property type="evidence" value="ECO:0007669"/>
    <property type="project" value="UniProtKB-KW"/>
</dbReference>
<keyword evidence="3 9" id="KW-0489">Methyltransferase</keyword>